<accession>A0A5B0S0H6</accession>
<comment type="caution">
    <text evidence="3">The sequence shown here is derived from an EMBL/GenBank/DDBJ whole genome shotgun (WGS) entry which is preliminary data.</text>
</comment>
<keyword evidence="2" id="KW-1133">Transmembrane helix</keyword>
<dbReference type="EMBL" id="VDEP01000106">
    <property type="protein sequence ID" value="KAA1130775.1"/>
    <property type="molecule type" value="Genomic_DNA"/>
</dbReference>
<dbReference type="AlphaFoldDB" id="A0A5B0S0H6"/>
<protein>
    <submittedName>
        <fullName evidence="3">Uncharacterized protein</fullName>
    </submittedName>
</protein>
<evidence type="ECO:0000256" key="1">
    <source>
        <dbReference type="SAM" id="MobiDB-lite"/>
    </source>
</evidence>
<evidence type="ECO:0000313" key="3">
    <source>
        <dbReference type="EMBL" id="KAA1130775.1"/>
    </source>
</evidence>
<proteinExistence type="predicted"/>
<evidence type="ECO:0000313" key="4">
    <source>
        <dbReference type="Proteomes" id="UP000325313"/>
    </source>
</evidence>
<feature type="region of interest" description="Disordered" evidence="1">
    <location>
        <begin position="13"/>
        <end position="72"/>
    </location>
</feature>
<sequence length="566" mass="61203">MVNKELLLRIGFFSSAPPPPPSFPSSTITSINRKLKKQPQPEHTHIMSDNPQPPQEDLDPKKPTESEPLLRQSPHCLSNSYKYIGDSYLLLLLPTAQASTSGATSDRPRTVRHHRRALSGRSTRSGLSGQISFGPSFNPNIYPAVNDPFTRQAKHAADGRARSRFLKALLVGIGLWIVIGLVIGWAGLHRAGWSQGSNRVDYGAKPSVPRSDGRAVWCAKFDTPQSIMGQSRMPGETLKSRATISIPLSDRDSFFIHGLGSFAKGRISIGSTDSHEIQIQLAALTNDEALIDLMNVCHVSDSPALSRGRQNVGLGIYTPTPEVGPYPDSDLEFNIQVNLPKTVGMLEKLSIQADLFALTGTDLGGFEVAEVDITTTLASVRIDALVGESITIRTNNGHIEGSFKTSKALNLATTNGAIVANVALALPNNSSSTNLLPSVGVDIATINGAVTVTYVEHPIDLKLFSYVKSTNGRAHVEHAPAYEGEFEVETTWGSADVKGPLSQNDPSGSSRDRQKLIISNRDELGFRHISGLIWWGKDDGKTRAEKTKLGHTLVKTTLGSARAIFQ</sequence>
<feature type="transmembrane region" description="Helical" evidence="2">
    <location>
        <begin position="168"/>
        <end position="188"/>
    </location>
</feature>
<organism evidence="3 4">
    <name type="scientific">Puccinia graminis f. sp. tritici</name>
    <dbReference type="NCBI Taxonomy" id="56615"/>
    <lineage>
        <taxon>Eukaryota</taxon>
        <taxon>Fungi</taxon>
        <taxon>Dikarya</taxon>
        <taxon>Basidiomycota</taxon>
        <taxon>Pucciniomycotina</taxon>
        <taxon>Pucciniomycetes</taxon>
        <taxon>Pucciniales</taxon>
        <taxon>Pucciniaceae</taxon>
        <taxon>Puccinia</taxon>
    </lineage>
</organism>
<feature type="region of interest" description="Disordered" evidence="1">
    <location>
        <begin position="100"/>
        <end position="130"/>
    </location>
</feature>
<name>A0A5B0S0H6_PUCGR</name>
<evidence type="ECO:0000256" key="2">
    <source>
        <dbReference type="SAM" id="Phobius"/>
    </source>
</evidence>
<dbReference type="Proteomes" id="UP000325313">
    <property type="component" value="Unassembled WGS sequence"/>
</dbReference>
<feature type="compositionally biased region" description="Low complexity" evidence="1">
    <location>
        <begin position="119"/>
        <end position="129"/>
    </location>
</feature>
<keyword evidence="2" id="KW-0472">Membrane</keyword>
<reference evidence="3 4" key="1">
    <citation type="submission" date="2019-05" db="EMBL/GenBank/DDBJ databases">
        <title>Emergence of the Ug99 lineage of the wheat stem rust pathogen through somatic hybridization.</title>
        <authorList>
            <person name="Li F."/>
            <person name="Upadhyaya N.M."/>
            <person name="Sperschneider J."/>
            <person name="Matny O."/>
            <person name="Nguyen-Phuc H."/>
            <person name="Mago R."/>
            <person name="Raley C."/>
            <person name="Miller M.E."/>
            <person name="Silverstein K.A.T."/>
            <person name="Henningsen E."/>
            <person name="Hirsch C.D."/>
            <person name="Visser B."/>
            <person name="Pretorius Z.A."/>
            <person name="Steffenson B.J."/>
            <person name="Schwessinger B."/>
            <person name="Dodds P.N."/>
            <person name="Figueroa M."/>
        </authorList>
    </citation>
    <scope>NUCLEOTIDE SEQUENCE [LARGE SCALE GENOMIC DNA]</scope>
    <source>
        <strain evidence="3 4">Ug99</strain>
    </source>
</reference>
<gene>
    <name evidence="3" type="ORF">PGTUg99_016093</name>
</gene>
<keyword evidence="2" id="KW-0812">Transmembrane</keyword>